<dbReference type="InterPro" id="IPR003959">
    <property type="entry name" value="ATPase_AAA_core"/>
</dbReference>
<dbReference type="AlphaFoldDB" id="A0A0G0N9D4"/>
<dbReference type="Pfam" id="PF13304">
    <property type="entry name" value="AAA_21"/>
    <property type="match status" value="1"/>
</dbReference>
<dbReference type="NCBIfam" id="NF045780">
    <property type="entry name" value="TrlF_fam_ATP"/>
    <property type="match status" value="1"/>
</dbReference>
<proteinExistence type="predicted"/>
<name>A0A0G0N9D4_9BACT</name>
<dbReference type="STRING" id="1619013.UT41_C0001G0318"/>
<organism evidence="2 3">
    <name type="scientific">Candidatus Wolfebacteria bacterium GW2011_GWC2_39_22</name>
    <dbReference type="NCBI Taxonomy" id="1619013"/>
    <lineage>
        <taxon>Bacteria</taxon>
        <taxon>Candidatus Wolfeibacteriota</taxon>
    </lineage>
</organism>
<dbReference type="PATRIC" id="fig|1619013.3.peg.328"/>
<protein>
    <submittedName>
        <fullName evidence="2">ATPase involved in DNA repair</fullName>
    </submittedName>
</protein>
<comment type="caution">
    <text evidence="2">The sequence shown here is derived from an EMBL/GenBank/DDBJ whole genome shotgun (WGS) entry which is preliminary data.</text>
</comment>
<evidence type="ECO:0000313" key="3">
    <source>
        <dbReference type="Proteomes" id="UP000034665"/>
    </source>
</evidence>
<evidence type="ECO:0000313" key="2">
    <source>
        <dbReference type="EMBL" id="KKR12774.1"/>
    </source>
</evidence>
<evidence type="ECO:0000259" key="1">
    <source>
        <dbReference type="Pfam" id="PF13304"/>
    </source>
</evidence>
<dbReference type="Gene3D" id="3.40.50.300">
    <property type="entry name" value="P-loop containing nucleotide triphosphate hydrolases"/>
    <property type="match status" value="2"/>
</dbReference>
<dbReference type="SUPFAM" id="SSF89550">
    <property type="entry name" value="PHP domain-like"/>
    <property type="match status" value="1"/>
</dbReference>
<accession>A0A0G0N9D4</accession>
<reference evidence="2 3" key="1">
    <citation type="journal article" date="2015" name="Nature">
        <title>rRNA introns, odd ribosomes, and small enigmatic genomes across a large radiation of phyla.</title>
        <authorList>
            <person name="Brown C.T."/>
            <person name="Hug L.A."/>
            <person name="Thomas B.C."/>
            <person name="Sharon I."/>
            <person name="Castelle C.J."/>
            <person name="Singh A."/>
            <person name="Wilkins M.J."/>
            <person name="Williams K.H."/>
            <person name="Banfield J.F."/>
        </authorList>
    </citation>
    <scope>NUCLEOTIDE SEQUENCE [LARGE SCALE GENOMIC DNA]</scope>
</reference>
<dbReference type="InterPro" id="IPR054787">
    <property type="entry name" value="TrlF_ATPase"/>
</dbReference>
<gene>
    <name evidence="2" type="ORF">UT41_C0001G0318</name>
</gene>
<dbReference type="EMBL" id="LBWR01000001">
    <property type="protein sequence ID" value="KKR12774.1"/>
    <property type="molecule type" value="Genomic_DNA"/>
</dbReference>
<dbReference type="GO" id="GO:0005524">
    <property type="term" value="F:ATP binding"/>
    <property type="evidence" value="ECO:0007669"/>
    <property type="project" value="InterPro"/>
</dbReference>
<dbReference type="Proteomes" id="UP000034665">
    <property type="component" value="Unassembled WGS sequence"/>
</dbReference>
<dbReference type="InterPro" id="IPR027417">
    <property type="entry name" value="P-loop_NTPase"/>
</dbReference>
<dbReference type="GO" id="GO:0016887">
    <property type="term" value="F:ATP hydrolysis activity"/>
    <property type="evidence" value="ECO:0007669"/>
    <property type="project" value="InterPro"/>
</dbReference>
<feature type="domain" description="ATPase AAA-type core" evidence="1">
    <location>
        <begin position="804"/>
        <end position="867"/>
    </location>
</feature>
<dbReference type="SUPFAM" id="SSF52540">
    <property type="entry name" value="P-loop containing nucleoside triphosphate hydrolases"/>
    <property type="match status" value="1"/>
</dbReference>
<sequence>MPNNNQFLNGSEWRKWDLHVHAPGSKQQELYVTEDGSNPLDVFCDIIEQSDTDVFGITDYFSVENYFIFLEWFKTKFPDSKKAFFPNIEFRLDDKNKESDYVNFHVIFSDEVAQDDIQKFLCDIELKNLHPDGGGSTLKCNPIDLGMIGYDKALVTIDAILESHKKTFGKRDISFMCGVANGYGGIRPPQQQGRHTEYAKIVDDVCQIFFGRAQDKDFFLGTTRYEGSISKPVICGCDAHSFDQLNAWLGKQVISNNEKGESYIEKDVTWIKADQTFEGLRQILYEPSDRVKIQEHSPYADNSKIYFKSLDLSGSVNFILPDIELPINRELVAIIGGRGSGKSALLDTFAFLNEEHLKKDQNGKKKIIEYYRDNEGYVEPRPSFMLTTTLVDKDGVEQDFEKTLIDRDDIELPFLYLGQEQLSGIATNDSELTRTVCQLIGIDINEIGTESLIARARTTLSDINNTRKSLSDIYERCALVGYVLGTDITVWLREYCNKLKEQQKRLSSRETRDVLEDISTKTKRGLRLKDLNEKVAVLLSTLKDIPLNVEISAFNLQLREIYTDCPELAPLSSSSQIAAVIALQNRITAEMDKLRTEIATKKIELIKQDIKEDVNSLLQASESLEREIGVVEKDQKNCADAVLRLENLHIQRGKILEDIQTSLKSLGESISSAFNSFQGSRSDSITIEKELFEKMIKGISIEGAIEFNQRVFANKVLTEFVDRRTVPNEITLRELIAGKNTDGTIKEITLENLFLWAQSDLGSQKCFSRGGLDNLVEYIFTEWPDFLKVRAVAKLNGKSTEVLSIGQRGTLLLKVYLATASAKQVFVIDQPEDNLDNNFIMNELVPLIRNAKRSRQIIMSTHNANLVVNADAEQVIIAQLDHHPAGSYLTGSIEAPEINKNIRDILEGGEEAFRQRERKYFFKS</sequence>
<dbReference type="PANTHER" id="PTHR40396">
    <property type="entry name" value="ATPASE-LIKE PROTEIN"/>
    <property type="match status" value="1"/>
</dbReference>
<dbReference type="PANTHER" id="PTHR40396:SF1">
    <property type="entry name" value="ATPASE AAA-TYPE CORE DOMAIN-CONTAINING PROTEIN"/>
    <property type="match status" value="1"/>
</dbReference>
<dbReference type="InterPro" id="IPR016195">
    <property type="entry name" value="Pol/histidinol_Pase-like"/>
</dbReference>